<sequence>MVHKSSMDESRTEWVRKLRDAFPRPPPRKSARPTSTPNIVSANGAVAVLNDSPSLWNTSLNQGWTKAEEDILCSAILRYGVGNWRAILDSGCLPGKNPSQMYLQTQRILGQQSISEFTGLHVDCRAIGEFNRGRVDVVRKNRLINNQGGRPSKEELQRKVKENKEK</sequence>
<dbReference type="PANTHER" id="PTHR41733:SF1">
    <property type="entry name" value="CHROMOSOME UNDETERMINED SCAFFOLD_30, WHOLE GENOME SHOTGUN SEQUENCE"/>
    <property type="match status" value="1"/>
</dbReference>
<accession>A0A507FDD2</accession>
<organism evidence="3 4">
    <name type="scientific">Chytriomyces confervae</name>
    <dbReference type="NCBI Taxonomy" id="246404"/>
    <lineage>
        <taxon>Eukaryota</taxon>
        <taxon>Fungi</taxon>
        <taxon>Fungi incertae sedis</taxon>
        <taxon>Chytridiomycota</taxon>
        <taxon>Chytridiomycota incertae sedis</taxon>
        <taxon>Chytridiomycetes</taxon>
        <taxon>Chytridiales</taxon>
        <taxon>Chytriomycetaceae</taxon>
        <taxon>Chytriomyces</taxon>
    </lineage>
</organism>
<dbReference type="PANTHER" id="PTHR41733">
    <property type="entry name" value="UBIQUITIN-ASSOCIATED/TRANSLATION ELONGATION FACTOR EF1B, N-TERMINAL, EUKARYOTE"/>
    <property type="match status" value="1"/>
</dbReference>
<dbReference type="AlphaFoldDB" id="A0A507FDD2"/>
<dbReference type="STRING" id="246404.A0A507FDD2"/>
<dbReference type="CDD" id="cd00167">
    <property type="entry name" value="SANT"/>
    <property type="match status" value="1"/>
</dbReference>
<dbReference type="SUPFAM" id="SSF46689">
    <property type="entry name" value="Homeodomain-like"/>
    <property type="match status" value="1"/>
</dbReference>
<feature type="region of interest" description="Disordered" evidence="1">
    <location>
        <begin position="146"/>
        <end position="166"/>
    </location>
</feature>
<dbReference type="Proteomes" id="UP000320333">
    <property type="component" value="Unassembled WGS sequence"/>
</dbReference>
<dbReference type="Gene3D" id="1.10.10.60">
    <property type="entry name" value="Homeodomain-like"/>
    <property type="match status" value="1"/>
</dbReference>
<name>A0A507FDD2_9FUNG</name>
<keyword evidence="4" id="KW-1185">Reference proteome</keyword>
<dbReference type="InterPro" id="IPR001005">
    <property type="entry name" value="SANT/Myb"/>
</dbReference>
<evidence type="ECO:0000313" key="4">
    <source>
        <dbReference type="Proteomes" id="UP000320333"/>
    </source>
</evidence>
<dbReference type="Pfam" id="PF00249">
    <property type="entry name" value="Myb_DNA-binding"/>
    <property type="match status" value="1"/>
</dbReference>
<dbReference type="OrthoDB" id="608866at2759"/>
<feature type="region of interest" description="Disordered" evidence="1">
    <location>
        <begin position="17"/>
        <end position="38"/>
    </location>
</feature>
<comment type="caution">
    <text evidence="3">The sequence shown here is derived from an EMBL/GenBank/DDBJ whole genome shotgun (WGS) entry which is preliminary data.</text>
</comment>
<dbReference type="EMBL" id="QEAP01000167">
    <property type="protein sequence ID" value="TPX73745.1"/>
    <property type="molecule type" value="Genomic_DNA"/>
</dbReference>
<evidence type="ECO:0000259" key="2">
    <source>
        <dbReference type="Pfam" id="PF00249"/>
    </source>
</evidence>
<proteinExistence type="predicted"/>
<evidence type="ECO:0000256" key="1">
    <source>
        <dbReference type="SAM" id="MobiDB-lite"/>
    </source>
</evidence>
<feature type="compositionally biased region" description="Basic and acidic residues" evidence="1">
    <location>
        <begin position="151"/>
        <end position="166"/>
    </location>
</feature>
<gene>
    <name evidence="3" type="ORF">CcCBS67573_g04992</name>
</gene>
<feature type="domain" description="Myb-like" evidence="2">
    <location>
        <begin position="63"/>
        <end position="100"/>
    </location>
</feature>
<evidence type="ECO:0000313" key="3">
    <source>
        <dbReference type="EMBL" id="TPX73745.1"/>
    </source>
</evidence>
<dbReference type="InterPro" id="IPR009057">
    <property type="entry name" value="Homeodomain-like_sf"/>
</dbReference>
<protein>
    <recommendedName>
        <fullName evidence="2">Myb-like domain-containing protein</fullName>
    </recommendedName>
</protein>
<reference evidence="3 4" key="1">
    <citation type="journal article" date="2019" name="Sci. Rep.">
        <title>Comparative genomics of chytrid fungi reveal insights into the obligate biotrophic and pathogenic lifestyle of Synchytrium endobioticum.</title>
        <authorList>
            <person name="van de Vossenberg B.T.L.H."/>
            <person name="Warris S."/>
            <person name="Nguyen H.D.T."/>
            <person name="van Gent-Pelzer M.P.E."/>
            <person name="Joly D.L."/>
            <person name="van de Geest H.C."/>
            <person name="Bonants P.J.M."/>
            <person name="Smith D.S."/>
            <person name="Levesque C.A."/>
            <person name="van der Lee T.A.J."/>
        </authorList>
    </citation>
    <scope>NUCLEOTIDE SEQUENCE [LARGE SCALE GENOMIC DNA]</scope>
    <source>
        <strain evidence="3 4">CBS 675.73</strain>
    </source>
</reference>